<accession>A0A8J3U507</accession>
<gene>
    <name evidence="3" type="ORF">Pmi06nite_62770</name>
</gene>
<evidence type="ECO:0000313" key="4">
    <source>
        <dbReference type="Proteomes" id="UP000650628"/>
    </source>
</evidence>
<dbReference type="Proteomes" id="UP000650628">
    <property type="component" value="Unassembled WGS sequence"/>
</dbReference>
<dbReference type="InterPro" id="IPR013538">
    <property type="entry name" value="ASHA1/2-like_C"/>
</dbReference>
<dbReference type="SUPFAM" id="SSF55961">
    <property type="entry name" value="Bet v1-like"/>
    <property type="match status" value="1"/>
</dbReference>
<comment type="similarity">
    <text evidence="1">Belongs to the AHA1 family.</text>
</comment>
<evidence type="ECO:0000256" key="1">
    <source>
        <dbReference type="ARBA" id="ARBA00006817"/>
    </source>
</evidence>
<dbReference type="Pfam" id="PF08327">
    <property type="entry name" value="AHSA1"/>
    <property type="match status" value="1"/>
</dbReference>
<evidence type="ECO:0000259" key="2">
    <source>
        <dbReference type="Pfam" id="PF08327"/>
    </source>
</evidence>
<dbReference type="Gene3D" id="3.30.530.20">
    <property type="match status" value="1"/>
</dbReference>
<protein>
    <submittedName>
        <fullName evidence="3">Activator of HSP90 ATPase</fullName>
    </submittedName>
</protein>
<organism evidence="3 4">
    <name type="scientific">Planotetraspora mira</name>
    <dbReference type="NCBI Taxonomy" id="58121"/>
    <lineage>
        <taxon>Bacteria</taxon>
        <taxon>Bacillati</taxon>
        <taxon>Actinomycetota</taxon>
        <taxon>Actinomycetes</taxon>
        <taxon>Streptosporangiales</taxon>
        <taxon>Streptosporangiaceae</taxon>
        <taxon>Planotetraspora</taxon>
    </lineage>
</organism>
<evidence type="ECO:0000313" key="3">
    <source>
        <dbReference type="EMBL" id="GII32835.1"/>
    </source>
</evidence>
<keyword evidence="4" id="KW-1185">Reference proteome</keyword>
<feature type="domain" description="Activator of Hsp90 ATPase homologue 1/2-like C-terminal" evidence="2">
    <location>
        <begin position="18"/>
        <end position="145"/>
    </location>
</feature>
<name>A0A8J3U507_9ACTN</name>
<sequence>MSDRSVTHTTFTLERVYKASPARVFAAWADPDAKARWFAGPAAEHEIDFRIGGREVVRGRAEDGAALTFESVYHDIIPDQRIVSASVLKSGDTMATVSVTAVELTPDGEGTRLLLTEQGTFLDGHEQPSWRQQGTLDQLTALEAELRR</sequence>
<dbReference type="CDD" id="cd08900">
    <property type="entry name" value="SRPBCC_CalC_Aha1-like_7"/>
    <property type="match status" value="1"/>
</dbReference>
<dbReference type="InterPro" id="IPR023393">
    <property type="entry name" value="START-like_dom_sf"/>
</dbReference>
<proteinExistence type="inferred from homology"/>
<dbReference type="AlphaFoldDB" id="A0A8J3U507"/>
<reference evidence="3 4" key="1">
    <citation type="submission" date="2021-01" db="EMBL/GenBank/DDBJ databases">
        <title>Whole genome shotgun sequence of Planotetraspora mira NBRC 15435.</title>
        <authorList>
            <person name="Komaki H."/>
            <person name="Tamura T."/>
        </authorList>
    </citation>
    <scope>NUCLEOTIDE SEQUENCE [LARGE SCALE GENOMIC DNA]</scope>
    <source>
        <strain evidence="3 4">NBRC 15435</strain>
    </source>
</reference>
<dbReference type="RefSeq" id="WP_203956695.1">
    <property type="nucleotide sequence ID" value="NZ_BOOO01000036.1"/>
</dbReference>
<dbReference type="EMBL" id="BOOO01000036">
    <property type="protein sequence ID" value="GII32835.1"/>
    <property type="molecule type" value="Genomic_DNA"/>
</dbReference>
<comment type="caution">
    <text evidence="3">The sequence shown here is derived from an EMBL/GenBank/DDBJ whole genome shotgun (WGS) entry which is preliminary data.</text>
</comment>